<dbReference type="AlphaFoldDB" id="A0A2T7DLH6"/>
<reference evidence="2 3" key="1">
    <citation type="submission" date="2018-04" db="EMBL/GenBank/DDBJ databases">
        <title>WGS assembly of Panicum hallii var. hallii HAL2.</title>
        <authorList>
            <person name="Lovell J."/>
            <person name="Jenkins J."/>
            <person name="Lowry D."/>
            <person name="Mamidi S."/>
            <person name="Sreedasyam A."/>
            <person name="Weng X."/>
            <person name="Barry K."/>
            <person name="Bonette J."/>
            <person name="Campitelli B."/>
            <person name="Daum C."/>
            <person name="Gordon S."/>
            <person name="Gould B."/>
            <person name="Lipzen A."/>
            <person name="MacQueen A."/>
            <person name="Palacio-Mejia J."/>
            <person name="Plott C."/>
            <person name="Shakirov E."/>
            <person name="Shu S."/>
            <person name="Yoshinaga Y."/>
            <person name="Zane M."/>
            <person name="Rokhsar D."/>
            <person name="Grimwood J."/>
            <person name="Schmutz J."/>
            <person name="Juenger T."/>
        </authorList>
    </citation>
    <scope>NUCLEOTIDE SEQUENCE [LARGE SCALE GENOMIC DNA]</scope>
    <source>
        <strain evidence="3">cv. HAL2</strain>
    </source>
</reference>
<dbReference type="Pfam" id="PF13966">
    <property type="entry name" value="zf-RVT"/>
    <property type="match status" value="1"/>
</dbReference>
<dbReference type="Gramene" id="PUZ56428">
    <property type="protein sequence ID" value="PUZ56428"/>
    <property type="gene ID" value="GQ55_5G299800"/>
</dbReference>
<dbReference type="InterPro" id="IPR026960">
    <property type="entry name" value="RVT-Znf"/>
</dbReference>
<protein>
    <recommendedName>
        <fullName evidence="1">Reverse transcriptase zinc-binding domain-containing protein</fullName>
    </recommendedName>
</protein>
<dbReference type="EMBL" id="CM009753">
    <property type="protein sequence ID" value="PUZ56428.1"/>
    <property type="molecule type" value="Genomic_DNA"/>
</dbReference>
<accession>A0A2T7DLH6</accession>
<gene>
    <name evidence="2" type="ORF">GQ55_5G299800</name>
</gene>
<keyword evidence="3" id="KW-1185">Reference proteome</keyword>
<dbReference type="PANTHER" id="PTHR36617">
    <property type="entry name" value="PROTEIN, PUTATIVE-RELATED"/>
    <property type="match status" value="1"/>
</dbReference>
<dbReference type="Proteomes" id="UP000244336">
    <property type="component" value="Chromosome 5"/>
</dbReference>
<evidence type="ECO:0000259" key="1">
    <source>
        <dbReference type="Pfam" id="PF13966"/>
    </source>
</evidence>
<feature type="domain" description="Reverse transcriptase zinc-binding" evidence="1">
    <location>
        <begin position="106"/>
        <end position="191"/>
    </location>
</feature>
<sequence length="288" mass="33676">MEADVEGLLRGRKKAASTTIHIGDGAKTSFWHNGWVHGQRPRDLAPNIFKISKKKDRMLREALQNQNWIKDLNLNHPSLSVQHFQEFVSLWRVDGVVWKLTADGIYSAKSAYNARFMGSTLTNFDLLILRVWAPQSCKLFSWLAIQNRTWTADILQNRGWPNQTICPLPARFRDSTTPLCFVDCRFARRIWENISVWTANPDLHPREWTPADSIHQWWTAMANSPCASRRGLRSLIMLTFWVIWKERNARIFDRKEWRSRKVFQKIQEDLACWMMAGAKHLSILLSRS</sequence>
<organism evidence="2 3">
    <name type="scientific">Panicum hallii var. hallii</name>
    <dbReference type="NCBI Taxonomy" id="1504633"/>
    <lineage>
        <taxon>Eukaryota</taxon>
        <taxon>Viridiplantae</taxon>
        <taxon>Streptophyta</taxon>
        <taxon>Embryophyta</taxon>
        <taxon>Tracheophyta</taxon>
        <taxon>Spermatophyta</taxon>
        <taxon>Magnoliopsida</taxon>
        <taxon>Liliopsida</taxon>
        <taxon>Poales</taxon>
        <taxon>Poaceae</taxon>
        <taxon>PACMAD clade</taxon>
        <taxon>Panicoideae</taxon>
        <taxon>Panicodae</taxon>
        <taxon>Paniceae</taxon>
        <taxon>Panicinae</taxon>
        <taxon>Panicum</taxon>
        <taxon>Panicum sect. Panicum</taxon>
    </lineage>
</organism>
<evidence type="ECO:0000313" key="2">
    <source>
        <dbReference type="EMBL" id="PUZ56428.1"/>
    </source>
</evidence>
<dbReference type="OrthoDB" id="693418at2759"/>
<proteinExistence type="predicted"/>
<name>A0A2T7DLH6_9POAL</name>
<evidence type="ECO:0000313" key="3">
    <source>
        <dbReference type="Proteomes" id="UP000244336"/>
    </source>
</evidence>
<dbReference type="STRING" id="1504633.A0A2T7DLH6"/>
<dbReference type="PANTHER" id="PTHR36617:SF8">
    <property type="entry name" value="OS10G0457800 PROTEIN"/>
    <property type="match status" value="1"/>
</dbReference>